<dbReference type="EMBL" id="GBEZ01015410">
    <property type="protein sequence ID" value="JAC70750.1"/>
    <property type="molecule type" value="Transcribed_RNA"/>
</dbReference>
<protein>
    <submittedName>
        <fullName evidence="1">Uncharacterized protein</fullName>
    </submittedName>
</protein>
<dbReference type="AlphaFoldDB" id="A0A061RJC3"/>
<name>A0A061RJC3_9CHLO</name>
<sequence>TGTKEPLFFFQSRRVTWQAPLPSLTNFRPRRFLLRLANEPAENPRLSVKATANELHTDRENVEVALRGEIATILRLLSTVDEENKEYWERVEAVLDAYIVPGKPRNRVKQMIQPCKHLIKNGLRGRDLDNLVKQLPKELLYAVGDGYCKLSKRNVKNFWSGAKVTRSAERLTKVHMGDSQPKPSVVRMVELLFSSSLFYLPKEELMHPSFLAAHMLRVLLE</sequence>
<proteinExistence type="predicted"/>
<organism evidence="1">
    <name type="scientific">Tetraselmis sp. GSL018</name>
    <dbReference type="NCBI Taxonomy" id="582737"/>
    <lineage>
        <taxon>Eukaryota</taxon>
        <taxon>Viridiplantae</taxon>
        <taxon>Chlorophyta</taxon>
        <taxon>core chlorophytes</taxon>
        <taxon>Chlorodendrophyceae</taxon>
        <taxon>Chlorodendrales</taxon>
        <taxon>Chlorodendraceae</taxon>
        <taxon>Tetraselmis</taxon>
    </lineage>
</organism>
<gene>
    <name evidence="1" type="ORF">TSPGSL018_3445</name>
</gene>
<feature type="non-terminal residue" evidence="1">
    <location>
        <position position="1"/>
    </location>
</feature>
<feature type="non-terminal residue" evidence="1">
    <location>
        <position position="221"/>
    </location>
</feature>
<evidence type="ECO:0000313" key="1">
    <source>
        <dbReference type="EMBL" id="JAC70750.1"/>
    </source>
</evidence>
<reference evidence="1" key="1">
    <citation type="submission" date="2014-05" db="EMBL/GenBank/DDBJ databases">
        <title>The transcriptome of the halophilic microalga Tetraselmis sp. GSL018 isolated from the Great Salt Lake, Utah.</title>
        <authorList>
            <person name="Jinkerson R.E."/>
            <person name="D'Adamo S."/>
            <person name="Posewitz M.C."/>
        </authorList>
    </citation>
    <scope>NUCLEOTIDE SEQUENCE</scope>
    <source>
        <strain evidence="1">GSL018</strain>
    </source>
</reference>
<accession>A0A061RJC3</accession>